<dbReference type="PANTHER" id="PTHR33566:SF1">
    <property type="entry name" value="EN_SPM-LIKE TRANSPOSON-RELATED"/>
    <property type="match status" value="1"/>
</dbReference>
<dbReference type="EMBL" id="JBBNAG010000003">
    <property type="protein sequence ID" value="KAK9147189.1"/>
    <property type="molecule type" value="Genomic_DNA"/>
</dbReference>
<name>A0AAP0PLQ6_9MAGN</name>
<evidence type="ECO:0000313" key="1">
    <source>
        <dbReference type="EMBL" id="KAK9147189.1"/>
    </source>
</evidence>
<dbReference type="AlphaFoldDB" id="A0AAP0PLQ6"/>
<accession>A0AAP0PLQ6</accession>
<organism evidence="1 2">
    <name type="scientific">Stephania cephalantha</name>
    <dbReference type="NCBI Taxonomy" id="152367"/>
    <lineage>
        <taxon>Eukaryota</taxon>
        <taxon>Viridiplantae</taxon>
        <taxon>Streptophyta</taxon>
        <taxon>Embryophyta</taxon>
        <taxon>Tracheophyta</taxon>
        <taxon>Spermatophyta</taxon>
        <taxon>Magnoliopsida</taxon>
        <taxon>Ranunculales</taxon>
        <taxon>Menispermaceae</taxon>
        <taxon>Menispermoideae</taxon>
        <taxon>Cissampelideae</taxon>
        <taxon>Stephania</taxon>
    </lineage>
</organism>
<keyword evidence="2" id="KW-1185">Reference proteome</keyword>
<sequence length="182" mass="20627">MRYIYFISYDENYRLIVLYRVGSCFPRLSIACFDLYGNRMPFLCTPDFVVKINAKGDMVVKANKMEVDVSINKMSLCISNILIESSKLDHIQPNYEATLKIREKNKPFSVSIPCLVKPGLLHHVCATSLKLERPLLPGDIIDKLVLEVFFDLSLYLCAIAISGGKFSKEVLLQTDHILCTSV</sequence>
<dbReference type="Proteomes" id="UP001419268">
    <property type="component" value="Unassembled WGS sequence"/>
</dbReference>
<gene>
    <name evidence="1" type="ORF">Scep_005946</name>
</gene>
<reference evidence="1 2" key="1">
    <citation type="submission" date="2024-01" db="EMBL/GenBank/DDBJ databases">
        <title>Genome assemblies of Stephania.</title>
        <authorList>
            <person name="Yang L."/>
        </authorList>
    </citation>
    <scope>NUCLEOTIDE SEQUENCE [LARGE SCALE GENOMIC DNA]</scope>
    <source>
        <strain evidence="1">JXDWG</strain>
        <tissue evidence="1">Leaf</tissue>
    </source>
</reference>
<dbReference type="PANTHER" id="PTHR33566">
    <property type="entry name" value="EN/SPM-LIKE TRANSPOSON-RELATED"/>
    <property type="match status" value="1"/>
</dbReference>
<proteinExistence type="predicted"/>
<evidence type="ECO:0000313" key="2">
    <source>
        <dbReference type="Proteomes" id="UP001419268"/>
    </source>
</evidence>
<protein>
    <submittedName>
        <fullName evidence="1">Uncharacterized protein</fullName>
    </submittedName>
</protein>
<comment type="caution">
    <text evidence="1">The sequence shown here is derived from an EMBL/GenBank/DDBJ whole genome shotgun (WGS) entry which is preliminary data.</text>
</comment>